<feature type="domain" description="RanBD1" evidence="6">
    <location>
        <begin position="1"/>
        <end position="140"/>
    </location>
</feature>
<evidence type="ECO:0000256" key="1">
    <source>
        <dbReference type="ARBA" id="ARBA00004567"/>
    </source>
</evidence>
<sequence length="191" mass="20803">MAIDSPDREDVASTAGEDEDTGAQITPIVTLRRKPGEGAGYRKRKTFEAPGDWNSGKVRLVMRQMKCSHFFVGKKKSPVSVVPSFKLQEHAGSDKSCVWHASDFADGELKEELFCIRFGSVENCKKSMQMVEGITELSGKEGKNSKDVSDATGQLGKLSVDVTEAETASVAVAKSEEKTGNRDLICLDQKI</sequence>
<comment type="subcellular location">
    <subcellularLocation>
        <location evidence="1">Nucleus</location>
        <location evidence="1">Nuclear pore complex</location>
    </subcellularLocation>
</comment>
<dbReference type="GO" id="GO:0005737">
    <property type="term" value="C:cytoplasm"/>
    <property type="evidence" value="ECO:0007669"/>
    <property type="project" value="TreeGrafter"/>
</dbReference>
<evidence type="ECO:0000313" key="8">
    <source>
        <dbReference type="Proteomes" id="UP000734854"/>
    </source>
</evidence>
<dbReference type="InterPro" id="IPR011993">
    <property type="entry name" value="PH-like_dom_sf"/>
</dbReference>
<dbReference type="PROSITE" id="PS50196">
    <property type="entry name" value="RANBD1"/>
    <property type="match status" value="1"/>
</dbReference>
<reference evidence="7 8" key="1">
    <citation type="submission" date="2020-08" db="EMBL/GenBank/DDBJ databases">
        <title>Plant Genome Project.</title>
        <authorList>
            <person name="Zhang R.-G."/>
        </authorList>
    </citation>
    <scope>NUCLEOTIDE SEQUENCE [LARGE SCALE GENOMIC DNA]</scope>
    <source>
        <tissue evidence="7">Rhizome</tissue>
    </source>
</reference>
<keyword evidence="3" id="KW-0811">Translocation</keyword>
<dbReference type="AlphaFoldDB" id="A0A8J5GQA2"/>
<evidence type="ECO:0000256" key="3">
    <source>
        <dbReference type="ARBA" id="ARBA00023010"/>
    </source>
</evidence>
<feature type="compositionally biased region" description="Basic and acidic residues" evidence="5">
    <location>
        <begin position="1"/>
        <end position="11"/>
    </location>
</feature>
<dbReference type="InterPro" id="IPR045255">
    <property type="entry name" value="RanBP1-like"/>
</dbReference>
<comment type="caution">
    <text evidence="7">The sequence shown here is derived from an EMBL/GenBank/DDBJ whole genome shotgun (WGS) entry which is preliminary data.</text>
</comment>
<keyword evidence="4" id="KW-0653">Protein transport</keyword>
<gene>
    <name evidence="7" type="ORF">ZIOFF_027396</name>
</gene>
<proteinExistence type="predicted"/>
<evidence type="ECO:0000259" key="6">
    <source>
        <dbReference type="PROSITE" id="PS50196"/>
    </source>
</evidence>
<dbReference type="GO" id="GO:0015031">
    <property type="term" value="P:protein transport"/>
    <property type="evidence" value="ECO:0007669"/>
    <property type="project" value="UniProtKB-KW"/>
</dbReference>
<keyword evidence="4" id="KW-0539">Nucleus</keyword>
<dbReference type="GO" id="GO:0005096">
    <property type="term" value="F:GTPase activator activity"/>
    <property type="evidence" value="ECO:0007669"/>
    <property type="project" value="TreeGrafter"/>
</dbReference>
<name>A0A8J5GQA2_ZINOF</name>
<dbReference type="Gene3D" id="2.30.29.30">
    <property type="entry name" value="Pleckstrin-homology domain (PH domain)/Phosphotyrosine-binding domain (PTB)"/>
    <property type="match status" value="1"/>
</dbReference>
<dbReference type="Proteomes" id="UP000734854">
    <property type="component" value="Unassembled WGS sequence"/>
</dbReference>
<evidence type="ECO:0000256" key="2">
    <source>
        <dbReference type="ARBA" id="ARBA00022816"/>
    </source>
</evidence>
<dbReference type="GO" id="GO:0005643">
    <property type="term" value="C:nuclear pore"/>
    <property type="evidence" value="ECO:0007669"/>
    <property type="project" value="UniProtKB-SubCell"/>
</dbReference>
<accession>A0A8J5GQA2</accession>
<keyword evidence="8" id="KW-1185">Reference proteome</keyword>
<dbReference type="PANTHER" id="PTHR23138">
    <property type="entry name" value="RAN BINDING PROTEIN"/>
    <property type="match status" value="1"/>
</dbReference>
<dbReference type="Pfam" id="PF00638">
    <property type="entry name" value="Ran_BP1"/>
    <property type="match status" value="1"/>
</dbReference>
<dbReference type="EMBL" id="JACMSC010000008">
    <property type="protein sequence ID" value="KAG6509408.1"/>
    <property type="molecule type" value="Genomic_DNA"/>
</dbReference>
<dbReference type="GO" id="GO:0051028">
    <property type="term" value="P:mRNA transport"/>
    <property type="evidence" value="ECO:0007669"/>
    <property type="project" value="UniProtKB-KW"/>
</dbReference>
<keyword evidence="2" id="KW-0509">mRNA transport</keyword>
<organism evidence="7 8">
    <name type="scientific">Zingiber officinale</name>
    <name type="common">Ginger</name>
    <name type="synonym">Amomum zingiber</name>
    <dbReference type="NCBI Taxonomy" id="94328"/>
    <lineage>
        <taxon>Eukaryota</taxon>
        <taxon>Viridiplantae</taxon>
        <taxon>Streptophyta</taxon>
        <taxon>Embryophyta</taxon>
        <taxon>Tracheophyta</taxon>
        <taxon>Spermatophyta</taxon>
        <taxon>Magnoliopsida</taxon>
        <taxon>Liliopsida</taxon>
        <taxon>Zingiberales</taxon>
        <taxon>Zingiberaceae</taxon>
        <taxon>Zingiber</taxon>
    </lineage>
</organism>
<evidence type="ECO:0000313" key="7">
    <source>
        <dbReference type="EMBL" id="KAG6509408.1"/>
    </source>
</evidence>
<evidence type="ECO:0000256" key="5">
    <source>
        <dbReference type="SAM" id="MobiDB-lite"/>
    </source>
</evidence>
<feature type="region of interest" description="Disordered" evidence="5">
    <location>
        <begin position="1"/>
        <end position="43"/>
    </location>
</feature>
<keyword evidence="4" id="KW-0906">Nuclear pore complex</keyword>
<dbReference type="PANTHER" id="PTHR23138:SF87">
    <property type="entry name" value="E3 SUMO-PROTEIN LIGASE RANBP2"/>
    <property type="match status" value="1"/>
</dbReference>
<protein>
    <recommendedName>
        <fullName evidence="6">RanBD1 domain-containing protein</fullName>
    </recommendedName>
</protein>
<dbReference type="SUPFAM" id="SSF50729">
    <property type="entry name" value="PH domain-like"/>
    <property type="match status" value="1"/>
</dbReference>
<evidence type="ECO:0000256" key="4">
    <source>
        <dbReference type="ARBA" id="ARBA00023132"/>
    </source>
</evidence>
<keyword evidence="2" id="KW-0813">Transport</keyword>
<dbReference type="InterPro" id="IPR000156">
    <property type="entry name" value="Ran_bind_dom"/>
</dbReference>